<proteinExistence type="predicted"/>
<protein>
    <recommendedName>
        <fullName evidence="6">ABC-2 family transporter protein</fullName>
    </recommendedName>
</protein>
<name>A0A850HPV8_9FIRM</name>
<feature type="transmembrane region" description="Helical" evidence="1">
    <location>
        <begin position="62"/>
        <end position="81"/>
    </location>
</feature>
<keyword evidence="1" id="KW-1133">Transmembrane helix</keyword>
<keyword evidence="1" id="KW-0812">Transmembrane</keyword>
<feature type="transmembrane region" description="Helical" evidence="1">
    <location>
        <begin position="156"/>
        <end position="178"/>
    </location>
</feature>
<evidence type="ECO:0000313" key="2">
    <source>
        <dbReference type="EMBL" id="NSK14559.1"/>
    </source>
</evidence>
<feature type="transmembrane region" description="Helical" evidence="1">
    <location>
        <begin position="190"/>
        <end position="209"/>
    </location>
</feature>
<reference evidence="4 5" key="1">
    <citation type="journal article" date="2020" name="Cell Host Microbe">
        <title>Functional and Genomic Variation between Human-Derived Isolates of Lachnospiraceae Reveals Inter- and Intra-Species Diversity.</title>
        <authorList>
            <person name="Sorbara M.T."/>
            <person name="Littmann E.R."/>
            <person name="Fontana E."/>
            <person name="Moody T.U."/>
            <person name="Kohout C.E."/>
            <person name="Gjonbalaj M."/>
            <person name="Eaton V."/>
            <person name="Seok R."/>
            <person name="Leiner I.M."/>
            <person name="Pamer E.G."/>
        </authorList>
    </citation>
    <scope>NUCLEOTIDE SEQUENCE [LARGE SCALE GENOMIC DNA]</scope>
    <source>
        <strain evidence="3 4">MSK.17.11</strain>
        <strain evidence="2 5">MSK.17.38</strain>
    </source>
</reference>
<organism evidence="3 4">
    <name type="scientific">Dorea phocaeensis</name>
    <dbReference type="NCBI Taxonomy" id="2040291"/>
    <lineage>
        <taxon>Bacteria</taxon>
        <taxon>Bacillati</taxon>
        <taxon>Bacillota</taxon>
        <taxon>Clostridia</taxon>
        <taxon>Lachnospirales</taxon>
        <taxon>Lachnospiraceae</taxon>
        <taxon>Dorea</taxon>
    </lineage>
</organism>
<feature type="transmembrane region" description="Helical" evidence="1">
    <location>
        <begin position="215"/>
        <end position="233"/>
    </location>
</feature>
<keyword evidence="4" id="KW-1185">Reference proteome</keyword>
<feature type="transmembrane region" description="Helical" evidence="1">
    <location>
        <begin position="125"/>
        <end position="150"/>
    </location>
</feature>
<comment type="caution">
    <text evidence="3">The sequence shown here is derived from an EMBL/GenBank/DDBJ whole genome shotgun (WGS) entry which is preliminary data.</text>
</comment>
<evidence type="ECO:0000256" key="1">
    <source>
        <dbReference type="SAM" id="Phobius"/>
    </source>
</evidence>
<feature type="transmembrane region" description="Helical" evidence="1">
    <location>
        <begin position="87"/>
        <end position="105"/>
    </location>
</feature>
<dbReference type="EMBL" id="JAAITX010000003">
    <property type="protein sequence ID" value="NVH58333.1"/>
    <property type="molecule type" value="Genomic_DNA"/>
</dbReference>
<evidence type="ECO:0008006" key="6">
    <source>
        <dbReference type="Google" id="ProtNLM"/>
    </source>
</evidence>
<dbReference type="Proteomes" id="UP000528555">
    <property type="component" value="Unassembled WGS sequence"/>
</dbReference>
<evidence type="ECO:0000313" key="4">
    <source>
        <dbReference type="Proteomes" id="UP000528555"/>
    </source>
</evidence>
<sequence length="249" mass="28604">MKRRLKSQLKSQMKMIYEAPVPQGKEAFLQKIERMEKEEWQQEEELSCWKVLGIQIGYIRKWNWLVSVLFFAAVIVAEQSVKGRTLWGLSAFVPYLALMVVAEGLRSTRYRMEELELASRFSVKYILLARLGALGLFQLCLLLLLMPFLYTIRREAILEIGIHILLPWFSTVFVMFLMIRKMHGRESHSLCVGTAVIVSGACLTFGIMNVSMFDLAGAGVWTLLLVSGAVLAGREVYQFIRQSEELQWN</sequence>
<evidence type="ECO:0000313" key="5">
    <source>
        <dbReference type="Proteomes" id="UP000701680"/>
    </source>
</evidence>
<evidence type="ECO:0000313" key="3">
    <source>
        <dbReference type="EMBL" id="NVH58333.1"/>
    </source>
</evidence>
<keyword evidence="1" id="KW-0472">Membrane</keyword>
<reference evidence="3" key="2">
    <citation type="submission" date="2020-02" db="EMBL/GenBank/DDBJ databases">
        <authorList>
            <person name="Littmann E."/>
            <person name="Sorbara M."/>
        </authorList>
    </citation>
    <scope>NUCLEOTIDE SEQUENCE</scope>
    <source>
        <strain evidence="3">MSK.17.11</strain>
        <strain evidence="2">MSK.17.38</strain>
    </source>
</reference>
<dbReference type="RefSeq" id="WP_173814614.1">
    <property type="nucleotide sequence ID" value="NZ_JAAITX010000003.1"/>
</dbReference>
<accession>A0A850HPV8</accession>
<gene>
    <name evidence="3" type="ORF">G5A66_06655</name>
    <name evidence="2" type="ORF">G5A75_06675</name>
</gene>
<dbReference type="AlphaFoldDB" id="A0A850HPV8"/>
<dbReference type="Proteomes" id="UP000701680">
    <property type="component" value="Unassembled WGS sequence"/>
</dbReference>
<dbReference type="EMBL" id="JAAIUO010000003">
    <property type="protein sequence ID" value="NSK14559.1"/>
    <property type="molecule type" value="Genomic_DNA"/>
</dbReference>